<dbReference type="AlphaFoldDB" id="A0A2S9XFM8"/>
<comment type="caution">
    <text evidence="1">The sequence shown here is derived from an EMBL/GenBank/DDBJ whole genome shotgun (WGS) entry which is preliminary data.</text>
</comment>
<protein>
    <submittedName>
        <fullName evidence="1">Uncharacterized protein</fullName>
    </submittedName>
</protein>
<dbReference type="Proteomes" id="UP000237968">
    <property type="component" value="Unassembled WGS sequence"/>
</dbReference>
<keyword evidence="2" id="KW-1185">Reference proteome</keyword>
<proteinExistence type="predicted"/>
<gene>
    <name evidence="1" type="ORF">ENSA5_53710</name>
</gene>
<name>A0A2S9XFM8_9BACT</name>
<sequence>MLHTTVVALLLAAPGPDPHEYDVATASIHISEQGAEVLAYDAHETLNGSILVVPQGNGVTIAVDFDDGYFDIVVDDAGEVSVIKSNLTTDTIEQRLEAIGLALEIGSPPQEGKFTCFAAAGGAVLGCARLALWCPIAILATICTCGELADPTHVECP</sequence>
<organism evidence="1 2">
    <name type="scientific">Enhygromyxa salina</name>
    <dbReference type="NCBI Taxonomy" id="215803"/>
    <lineage>
        <taxon>Bacteria</taxon>
        <taxon>Pseudomonadati</taxon>
        <taxon>Myxococcota</taxon>
        <taxon>Polyangia</taxon>
        <taxon>Nannocystales</taxon>
        <taxon>Nannocystaceae</taxon>
        <taxon>Enhygromyxa</taxon>
    </lineage>
</organism>
<dbReference type="RefSeq" id="WP_106394585.1">
    <property type="nucleotide sequence ID" value="NZ_PVNK01000233.1"/>
</dbReference>
<evidence type="ECO:0000313" key="1">
    <source>
        <dbReference type="EMBL" id="PRP91662.1"/>
    </source>
</evidence>
<reference evidence="1 2" key="1">
    <citation type="submission" date="2018-03" db="EMBL/GenBank/DDBJ databases">
        <title>Draft Genome Sequences of the Obligatory Marine Myxobacteria Enhygromyxa salina SWB005.</title>
        <authorList>
            <person name="Poehlein A."/>
            <person name="Moghaddam J.A."/>
            <person name="Harms H."/>
            <person name="Alanjari M."/>
            <person name="Koenig G.M."/>
            <person name="Daniel R."/>
            <person name="Schaeberle T.F."/>
        </authorList>
    </citation>
    <scope>NUCLEOTIDE SEQUENCE [LARGE SCALE GENOMIC DNA]</scope>
    <source>
        <strain evidence="1 2">SWB005</strain>
    </source>
</reference>
<accession>A0A2S9XFM8</accession>
<dbReference type="EMBL" id="PVNK01000233">
    <property type="protein sequence ID" value="PRP91662.1"/>
    <property type="molecule type" value="Genomic_DNA"/>
</dbReference>
<evidence type="ECO:0000313" key="2">
    <source>
        <dbReference type="Proteomes" id="UP000237968"/>
    </source>
</evidence>